<name>A0ABD3AUL8_9GENT</name>
<evidence type="ECO:0000313" key="1">
    <source>
        <dbReference type="EMBL" id="KAL3534853.1"/>
    </source>
</evidence>
<organism evidence="1 2">
    <name type="scientific">Cinchona calisaya</name>
    <dbReference type="NCBI Taxonomy" id="153742"/>
    <lineage>
        <taxon>Eukaryota</taxon>
        <taxon>Viridiplantae</taxon>
        <taxon>Streptophyta</taxon>
        <taxon>Embryophyta</taxon>
        <taxon>Tracheophyta</taxon>
        <taxon>Spermatophyta</taxon>
        <taxon>Magnoliopsida</taxon>
        <taxon>eudicotyledons</taxon>
        <taxon>Gunneridae</taxon>
        <taxon>Pentapetalae</taxon>
        <taxon>asterids</taxon>
        <taxon>lamiids</taxon>
        <taxon>Gentianales</taxon>
        <taxon>Rubiaceae</taxon>
        <taxon>Cinchonoideae</taxon>
        <taxon>Cinchoneae</taxon>
        <taxon>Cinchona</taxon>
    </lineage>
</organism>
<proteinExistence type="predicted"/>
<reference evidence="1 2" key="1">
    <citation type="submission" date="2024-11" db="EMBL/GenBank/DDBJ databases">
        <title>A near-complete genome assembly of Cinchona calisaya.</title>
        <authorList>
            <person name="Lian D.C."/>
            <person name="Zhao X.W."/>
            <person name="Wei L."/>
        </authorList>
    </citation>
    <scope>NUCLEOTIDE SEQUENCE [LARGE SCALE GENOMIC DNA]</scope>
    <source>
        <tissue evidence="1">Nenye</tissue>
    </source>
</reference>
<dbReference type="EMBL" id="JBJUIK010000002">
    <property type="protein sequence ID" value="KAL3534853.1"/>
    <property type="molecule type" value="Genomic_DNA"/>
</dbReference>
<dbReference type="AlphaFoldDB" id="A0ABD3AUL8"/>
<evidence type="ECO:0008006" key="3">
    <source>
        <dbReference type="Google" id="ProtNLM"/>
    </source>
</evidence>
<keyword evidence="2" id="KW-1185">Reference proteome</keyword>
<accession>A0ABD3AUL8</accession>
<evidence type="ECO:0000313" key="2">
    <source>
        <dbReference type="Proteomes" id="UP001630127"/>
    </source>
</evidence>
<comment type="caution">
    <text evidence="1">The sequence shown here is derived from an EMBL/GenBank/DDBJ whole genome shotgun (WGS) entry which is preliminary data.</text>
</comment>
<protein>
    <recommendedName>
        <fullName evidence="3">RNase H type-1 domain-containing protein</fullName>
    </recommendedName>
</protein>
<sequence length="182" mass="20096">MLKFKDLVEDNLCVLPDKGNSFFRYENWDGTSRIYLQDEPIYVISIKEAWNGSRILAIGRGCLDAGKGPFLKPGDHSRLPHLSVRDAWGQDGSNERMILAYFLAFDLNLVRGTTLSSHKGSDILEVEARAMLDGVKLTLEHLVDQLQIVADSAILIAALKDSSVCATFTNGTLPTIARVFLG</sequence>
<gene>
    <name evidence="1" type="ORF">ACH5RR_003314</name>
</gene>
<dbReference type="Proteomes" id="UP001630127">
    <property type="component" value="Unassembled WGS sequence"/>
</dbReference>